<protein>
    <submittedName>
        <fullName evidence="3">Redox-regulated molecular chaperone Hsp33</fullName>
    </submittedName>
</protein>
<evidence type="ECO:0000313" key="2">
    <source>
        <dbReference type="Proteomes" id="UP000275846"/>
    </source>
</evidence>
<evidence type="ECO:0000313" key="3">
    <source>
        <dbReference type="WBParaSite" id="SSLN_0001347901-mRNA-1"/>
    </source>
</evidence>
<dbReference type="WBParaSite" id="SSLN_0001347901-mRNA-1">
    <property type="protein sequence ID" value="SSLN_0001347901-mRNA-1"/>
    <property type="gene ID" value="SSLN_0001347901"/>
</dbReference>
<dbReference type="AlphaFoldDB" id="A0A183T930"/>
<keyword evidence="2" id="KW-1185">Reference proteome</keyword>
<reference evidence="3" key="1">
    <citation type="submission" date="2016-06" db="UniProtKB">
        <authorList>
            <consortium name="WormBaseParasite"/>
        </authorList>
    </citation>
    <scope>IDENTIFICATION</scope>
</reference>
<dbReference type="Proteomes" id="UP000275846">
    <property type="component" value="Unassembled WGS sequence"/>
</dbReference>
<reference evidence="1 2" key="2">
    <citation type="submission" date="2018-11" db="EMBL/GenBank/DDBJ databases">
        <authorList>
            <consortium name="Pathogen Informatics"/>
        </authorList>
    </citation>
    <scope>NUCLEOTIDE SEQUENCE [LARGE SCALE GENOMIC DNA]</scope>
    <source>
        <strain evidence="1 2">NST_G2</strain>
    </source>
</reference>
<sequence length="132" mass="14981">MNRKPELLRWISATMVRSVGQIKISICGRLNQPVADFLEDRRFKAEDTPERIRSQLQRLYSLRRGVLWVELKRSSVCHGLRCSAAFFGSLFGSRNKRANPRTHRHRTTRPDLSLIMAASTTAGILCASASLL</sequence>
<gene>
    <name evidence="1" type="ORF">SSLN_LOCUS12978</name>
</gene>
<organism evidence="3">
    <name type="scientific">Schistocephalus solidus</name>
    <name type="common">Tapeworm</name>
    <dbReference type="NCBI Taxonomy" id="70667"/>
    <lineage>
        <taxon>Eukaryota</taxon>
        <taxon>Metazoa</taxon>
        <taxon>Spiralia</taxon>
        <taxon>Lophotrochozoa</taxon>
        <taxon>Platyhelminthes</taxon>
        <taxon>Cestoda</taxon>
        <taxon>Eucestoda</taxon>
        <taxon>Diphyllobothriidea</taxon>
        <taxon>Diphyllobothriidae</taxon>
        <taxon>Schistocephalus</taxon>
    </lineage>
</organism>
<proteinExistence type="predicted"/>
<name>A0A183T930_SCHSO</name>
<dbReference type="EMBL" id="UYSU01037697">
    <property type="protein sequence ID" value="VDL99363.1"/>
    <property type="molecule type" value="Genomic_DNA"/>
</dbReference>
<evidence type="ECO:0000313" key="1">
    <source>
        <dbReference type="EMBL" id="VDL99363.1"/>
    </source>
</evidence>
<accession>A0A183T930</accession>